<dbReference type="EMBL" id="CACRXK020000054">
    <property type="protein sequence ID" value="CAB3977559.1"/>
    <property type="molecule type" value="Genomic_DNA"/>
</dbReference>
<dbReference type="OrthoDB" id="5984576at2759"/>
<accession>A0A7D9H9Y5</accession>
<sequence length="184" mass="20329">MVRSSGQHKCGLIFCGVTMLFLGSGITVAGFLNDFLDPYDEFSKPENTYFTHTQYWLGIPMVLGLVTASLVLVLSIFAVILEGPVWRGSLKAAIIISENDCKDFGGRCLCPIKDLNSYPVECDEMKKVTVIYTVMVAFSAIATLVCLFAAFIYFRILGWMLHANFSGIPLTNLVHRVLPLLTSC</sequence>
<comment type="caution">
    <text evidence="1">The sequence shown here is derived from an EMBL/GenBank/DDBJ whole genome shotgun (WGS) entry which is preliminary data.</text>
</comment>
<dbReference type="Proteomes" id="UP001152795">
    <property type="component" value="Unassembled WGS sequence"/>
</dbReference>
<dbReference type="AlphaFoldDB" id="A0A7D9H9Y5"/>
<organism evidence="1 2">
    <name type="scientific">Paramuricea clavata</name>
    <name type="common">Red gorgonian</name>
    <name type="synonym">Violescent sea-whip</name>
    <dbReference type="NCBI Taxonomy" id="317549"/>
    <lineage>
        <taxon>Eukaryota</taxon>
        <taxon>Metazoa</taxon>
        <taxon>Cnidaria</taxon>
        <taxon>Anthozoa</taxon>
        <taxon>Octocorallia</taxon>
        <taxon>Malacalcyonacea</taxon>
        <taxon>Plexauridae</taxon>
        <taxon>Paramuricea</taxon>
    </lineage>
</organism>
<reference evidence="1" key="1">
    <citation type="submission" date="2020-04" db="EMBL/GenBank/DDBJ databases">
        <authorList>
            <person name="Alioto T."/>
            <person name="Alioto T."/>
            <person name="Gomez Garrido J."/>
        </authorList>
    </citation>
    <scope>NUCLEOTIDE SEQUENCE</scope>
    <source>
        <strain evidence="1">A484AB</strain>
    </source>
</reference>
<keyword evidence="2" id="KW-1185">Reference proteome</keyword>
<protein>
    <submittedName>
        <fullName evidence="1">Uncharacterized protein</fullName>
    </submittedName>
</protein>
<name>A0A7D9H9Y5_PARCT</name>
<proteinExistence type="predicted"/>
<evidence type="ECO:0000313" key="1">
    <source>
        <dbReference type="EMBL" id="CAB3977559.1"/>
    </source>
</evidence>
<evidence type="ECO:0000313" key="2">
    <source>
        <dbReference type="Proteomes" id="UP001152795"/>
    </source>
</evidence>
<gene>
    <name evidence="1" type="ORF">PACLA_8A002427</name>
</gene>